<keyword evidence="11" id="KW-1185">Reference proteome</keyword>
<organism evidence="10 11">
    <name type="scientific">Bacteroides helcogenes (strain ATCC 35417 / DSM 20613 / JCM 6297 / CCUG 15421 / P 36-108)</name>
    <dbReference type="NCBI Taxonomy" id="693979"/>
    <lineage>
        <taxon>Bacteria</taxon>
        <taxon>Pseudomonadati</taxon>
        <taxon>Bacteroidota</taxon>
        <taxon>Bacteroidia</taxon>
        <taxon>Bacteroidales</taxon>
        <taxon>Bacteroidaceae</taxon>
        <taxon>Bacteroides</taxon>
    </lineage>
</organism>
<dbReference type="GO" id="GO:0016297">
    <property type="term" value="F:fatty acyl-[ACP] hydrolase activity"/>
    <property type="evidence" value="ECO:0007669"/>
    <property type="project" value="InterPro"/>
</dbReference>
<name>E6ST39_BACT6</name>
<feature type="domain" description="Acyl-ACP thioesterase N-terminal hotdog" evidence="8">
    <location>
        <begin position="19"/>
        <end position="127"/>
    </location>
</feature>
<dbReference type="AlphaFoldDB" id="E6ST39"/>
<gene>
    <name evidence="10" type="ordered locus">Bache_3320</name>
</gene>
<dbReference type="SUPFAM" id="SSF54637">
    <property type="entry name" value="Thioesterase/thiol ester dehydrase-isomerase"/>
    <property type="match status" value="2"/>
</dbReference>
<dbReference type="EMBL" id="CP002352">
    <property type="protein sequence ID" value="ADV45243.1"/>
    <property type="molecule type" value="Genomic_DNA"/>
</dbReference>
<dbReference type="GO" id="GO:0000036">
    <property type="term" value="F:acyl carrier activity"/>
    <property type="evidence" value="ECO:0007669"/>
    <property type="project" value="TreeGrafter"/>
</dbReference>
<evidence type="ECO:0000256" key="4">
    <source>
        <dbReference type="ARBA" id="ARBA00022832"/>
    </source>
</evidence>
<dbReference type="InterPro" id="IPR029069">
    <property type="entry name" value="HotDog_dom_sf"/>
</dbReference>
<dbReference type="InterPro" id="IPR045023">
    <property type="entry name" value="FATA/B"/>
</dbReference>
<dbReference type="PANTHER" id="PTHR31727:SF6">
    <property type="entry name" value="OLEOYL-ACYL CARRIER PROTEIN THIOESTERASE 1, CHLOROPLASTIC"/>
    <property type="match status" value="1"/>
</dbReference>
<reference key="1">
    <citation type="submission" date="2010-11" db="EMBL/GenBank/DDBJ databases">
        <title>The complete genome of Bacteroides helcogenes P 36-108.</title>
        <authorList>
            <consortium name="US DOE Joint Genome Institute (JGI-PGF)"/>
            <person name="Lucas S."/>
            <person name="Copeland A."/>
            <person name="Lapidus A."/>
            <person name="Bruce D."/>
            <person name="Goodwin L."/>
            <person name="Pitluck S."/>
            <person name="Kyrpides N."/>
            <person name="Mavromatis K."/>
            <person name="Ivanova N."/>
            <person name="Zeytun A."/>
            <person name="Brettin T."/>
            <person name="Detter J.C."/>
            <person name="Tapia R."/>
            <person name="Han C."/>
            <person name="Land M."/>
            <person name="Hauser L."/>
            <person name="Markowitz V."/>
            <person name="Cheng J.-F."/>
            <person name="Hugenholtz P."/>
            <person name="Woyke T."/>
            <person name="Wu D."/>
            <person name="Gronow S."/>
            <person name="Wellnitz S."/>
            <person name="Brambilla E."/>
            <person name="Klenk H.-P."/>
            <person name="Eisen J.A."/>
        </authorList>
    </citation>
    <scope>NUCLEOTIDE SEQUENCE</scope>
    <source>
        <strain>P 36-108</strain>
    </source>
</reference>
<keyword evidence="3" id="KW-0378">Hydrolase</keyword>
<dbReference type="Gene3D" id="3.10.129.10">
    <property type="entry name" value="Hotdog Thioesterase"/>
    <property type="match status" value="2"/>
</dbReference>
<keyword evidence="2" id="KW-0444">Lipid biosynthesis</keyword>
<dbReference type="Pfam" id="PF01643">
    <property type="entry name" value="Acyl-ACP_TE"/>
    <property type="match status" value="1"/>
</dbReference>
<dbReference type="RefSeq" id="WP_013548830.1">
    <property type="nucleotide sequence ID" value="NC_014933.1"/>
</dbReference>
<evidence type="ECO:0000256" key="5">
    <source>
        <dbReference type="ARBA" id="ARBA00022946"/>
    </source>
</evidence>
<evidence type="ECO:0000313" key="10">
    <source>
        <dbReference type="EMBL" id="ADV45243.1"/>
    </source>
</evidence>
<evidence type="ECO:0000256" key="2">
    <source>
        <dbReference type="ARBA" id="ARBA00022516"/>
    </source>
</evidence>
<feature type="domain" description="Acyl-ACP thioesterase-like C-terminal" evidence="9">
    <location>
        <begin position="157"/>
        <end position="232"/>
    </location>
</feature>
<evidence type="ECO:0000256" key="7">
    <source>
        <dbReference type="ARBA" id="ARBA00023160"/>
    </source>
</evidence>
<sequence length="278" mass="31652">MSEVDNKIGTYRFVAEPFHVDFTGRLTLGVLGNHLLNCAGFHATERGFGIATLNEDNYTWVLSRLAIELDELPYQYEDFSIQTWVENVYRLFTDRNFAILNKDGKKIGYARSVWAMINLNTRKPADLLALHGGSIVDYVCSEPCPIEKPSRIKVAATEAEESLTAKYSDIDINGHVNSIRYIEHILDLFPIALYKTSRIRRFEMAYVAESYCGDKLSFYKEDAGAGVYNIEVKKNDAEVVCRSKVVFVQATEQWERTDEGLKTNEIRNLNINVGESHK</sequence>
<evidence type="ECO:0000256" key="6">
    <source>
        <dbReference type="ARBA" id="ARBA00023098"/>
    </source>
</evidence>
<dbReference type="STRING" id="693979.Bache_3320"/>
<keyword evidence="7" id="KW-0275">Fatty acid biosynthesis</keyword>
<proteinExistence type="inferred from homology"/>
<dbReference type="OrthoDB" id="9801517at2"/>
<dbReference type="InterPro" id="IPR002864">
    <property type="entry name" value="Acyl-ACP_thioesterase_NHD"/>
</dbReference>
<dbReference type="Pfam" id="PF20791">
    <property type="entry name" value="Acyl-ACP_TE_C"/>
    <property type="match status" value="1"/>
</dbReference>
<dbReference type="InterPro" id="IPR049427">
    <property type="entry name" value="Acyl-ACP_TE_C"/>
</dbReference>
<keyword evidence="5" id="KW-0809">Transit peptide</keyword>
<dbReference type="PANTHER" id="PTHR31727">
    <property type="entry name" value="OLEOYL-ACYL CARRIER PROTEIN THIOESTERASE 1, CHLOROPLASTIC"/>
    <property type="match status" value="1"/>
</dbReference>
<dbReference type="HOGENOM" id="CLU_045466_2_0_10"/>
<comment type="similarity">
    <text evidence="1">Belongs to the acyl-ACP thioesterase family.</text>
</comment>
<reference evidence="10 11" key="2">
    <citation type="journal article" date="2011" name="Stand. Genomic Sci.">
        <title>Complete genome sequence of Bacteroides helcogenes type strain (P 36-108).</title>
        <authorList>
            <person name="Pati A."/>
            <person name="Gronow S."/>
            <person name="Zeytun A."/>
            <person name="Lapidus A."/>
            <person name="Nolan M."/>
            <person name="Hammon N."/>
            <person name="Deshpande S."/>
            <person name="Cheng J.F."/>
            <person name="Tapia R."/>
            <person name="Han C."/>
            <person name="Goodwin L."/>
            <person name="Pitluck S."/>
            <person name="Liolios K."/>
            <person name="Pagani I."/>
            <person name="Ivanova N."/>
            <person name="Mavromatis K."/>
            <person name="Chen A."/>
            <person name="Palaniappan K."/>
            <person name="Land M."/>
            <person name="Hauser L."/>
            <person name="Chang Y.J."/>
            <person name="Jeffries C.D."/>
            <person name="Detter J.C."/>
            <person name="Brambilla E."/>
            <person name="Rohde M."/>
            <person name="Goker M."/>
            <person name="Woyke T."/>
            <person name="Bristow J."/>
            <person name="Eisen J.A."/>
            <person name="Markowitz V."/>
            <person name="Hugenholtz P."/>
            <person name="Kyrpides N.C."/>
            <person name="Klenk H.P."/>
            <person name="Lucas S."/>
        </authorList>
    </citation>
    <scope>NUCLEOTIDE SEQUENCE [LARGE SCALE GENOMIC DNA]</scope>
    <source>
        <strain evidence="11">ATCC 35417 / DSM 20613 / JCM 6297 / CCUG 15421 / P 36-108</strain>
    </source>
</reference>
<evidence type="ECO:0000256" key="1">
    <source>
        <dbReference type="ARBA" id="ARBA00006500"/>
    </source>
</evidence>
<protein>
    <submittedName>
        <fullName evidence="10">Acyl-ACP thioesterase</fullName>
    </submittedName>
</protein>
<dbReference type="CDD" id="cd00586">
    <property type="entry name" value="4HBT"/>
    <property type="match status" value="1"/>
</dbReference>
<evidence type="ECO:0000259" key="9">
    <source>
        <dbReference type="Pfam" id="PF20791"/>
    </source>
</evidence>
<evidence type="ECO:0000256" key="3">
    <source>
        <dbReference type="ARBA" id="ARBA00022801"/>
    </source>
</evidence>
<dbReference type="Proteomes" id="UP000008630">
    <property type="component" value="Chromosome"/>
</dbReference>
<dbReference type="KEGG" id="bhl:Bache_3320"/>
<keyword evidence="4" id="KW-0276">Fatty acid metabolism</keyword>
<evidence type="ECO:0000259" key="8">
    <source>
        <dbReference type="Pfam" id="PF01643"/>
    </source>
</evidence>
<accession>E6ST39</accession>
<evidence type="ECO:0000313" key="11">
    <source>
        <dbReference type="Proteomes" id="UP000008630"/>
    </source>
</evidence>
<keyword evidence="6" id="KW-0443">Lipid metabolism</keyword>
<dbReference type="eggNOG" id="COG3884">
    <property type="taxonomic scope" value="Bacteria"/>
</dbReference>